<protein>
    <submittedName>
        <fullName evidence="2">Uncharacterized protein</fullName>
    </submittedName>
</protein>
<dbReference type="AlphaFoldDB" id="A0AAD6UZR2"/>
<accession>A0AAD6UZR2</accession>
<feature type="compositionally biased region" description="Gly residues" evidence="1">
    <location>
        <begin position="71"/>
        <end position="81"/>
    </location>
</feature>
<sequence>MIENAHLWRLRTEHARMVLRTRIPAGTSCFPNRRRVMATSAHMGLHMRGWRTAGSGQRVAQATDLAQCGRGQRGAGMGGKKGSGERAATAGGGHGQRAAINVQCSCQQVAAGGDWRAAGGAAGLQSHAAGSVRLIAGSGLEARAVANGQQATGGGRRAASWKPAGSRQRAAGACGGRWVLALCTGHLAVGTGGRRRSSDASGGRQTQVEGSGDRRRRATGRGDGGKQLHGPSRGPLRVTL</sequence>
<comment type="caution">
    <text evidence="2">The sequence shown here is derived from an EMBL/GenBank/DDBJ whole genome shotgun (WGS) entry which is preliminary data.</text>
</comment>
<organism evidence="2 3">
    <name type="scientific">Mycena pura</name>
    <dbReference type="NCBI Taxonomy" id="153505"/>
    <lineage>
        <taxon>Eukaryota</taxon>
        <taxon>Fungi</taxon>
        <taxon>Dikarya</taxon>
        <taxon>Basidiomycota</taxon>
        <taxon>Agaricomycotina</taxon>
        <taxon>Agaricomycetes</taxon>
        <taxon>Agaricomycetidae</taxon>
        <taxon>Agaricales</taxon>
        <taxon>Marasmiineae</taxon>
        <taxon>Mycenaceae</taxon>
        <taxon>Mycena</taxon>
    </lineage>
</organism>
<evidence type="ECO:0000313" key="2">
    <source>
        <dbReference type="EMBL" id="KAJ7199158.1"/>
    </source>
</evidence>
<evidence type="ECO:0000256" key="1">
    <source>
        <dbReference type="SAM" id="MobiDB-lite"/>
    </source>
</evidence>
<proteinExistence type="predicted"/>
<gene>
    <name evidence="2" type="ORF">GGX14DRAFT_401468</name>
</gene>
<dbReference type="Proteomes" id="UP001219525">
    <property type="component" value="Unassembled WGS sequence"/>
</dbReference>
<feature type="region of interest" description="Disordered" evidence="1">
    <location>
        <begin position="68"/>
        <end position="92"/>
    </location>
</feature>
<dbReference type="EMBL" id="JARJCW010000069">
    <property type="protein sequence ID" value="KAJ7199158.1"/>
    <property type="molecule type" value="Genomic_DNA"/>
</dbReference>
<keyword evidence="3" id="KW-1185">Reference proteome</keyword>
<evidence type="ECO:0000313" key="3">
    <source>
        <dbReference type="Proteomes" id="UP001219525"/>
    </source>
</evidence>
<name>A0AAD6UZR2_9AGAR</name>
<reference evidence="2" key="1">
    <citation type="submission" date="2023-03" db="EMBL/GenBank/DDBJ databases">
        <title>Massive genome expansion in bonnet fungi (Mycena s.s.) driven by repeated elements and novel gene families across ecological guilds.</title>
        <authorList>
            <consortium name="Lawrence Berkeley National Laboratory"/>
            <person name="Harder C.B."/>
            <person name="Miyauchi S."/>
            <person name="Viragh M."/>
            <person name="Kuo A."/>
            <person name="Thoen E."/>
            <person name="Andreopoulos B."/>
            <person name="Lu D."/>
            <person name="Skrede I."/>
            <person name="Drula E."/>
            <person name="Henrissat B."/>
            <person name="Morin E."/>
            <person name="Kohler A."/>
            <person name="Barry K."/>
            <person name="LaButti K."/>
            <person name="Morin E."/>
            <person name="Salamov A."/>
            <person name="Lipzen A."/>
            <person name="Mereny Z."/>
            <person name="Hegedus B."/>
            <person name="Baldrian P."/>
            <person name="Stursova M."/>
            <person name="Weitz H."/>
            <person name="Taylor A."/>
            <person name="Grigoriev I.V."/>
            <person name="Nagy L.G."/>
            <person name="Martin F."/>
            <person name="Kauserud H."/>
        </authorList>
    </citation>
    <scope>NUCLEOTIDE SEQUENCE</scope>
    <source>
        <strain evidence="2">9144</strain>
    </source>
</reference>
<feature type="region of interest" description="Disordered" evidence="1">
    <location>
        <begin position="191"/>
        <end position="240"/>
    </location>
</feature>